<keyword evidence="1" id="KW-0732">Signal</keyword>
<proteinExistence type="predicted"/>
<dbReference type="EMBL" id="BAABJX010000001">
    <property type="protein sequence ID" value="GAA4819764.1"/>
    <property type="molecule type" value="Genomic_DNA"/>
</dbReference>
<comment type="caution">
    <text evidence="2">The sequence shown here is derived from an EMBL/GenBank/DDBJ whole genome shotgun (WGS) entry which is preliminary data.</text>
</comment>
<evidence type="ECO:0000313" key="2">
    <source>
        <dbReference type="EMBL" id="GAA4819764.1"/>
    </source>
</evidence>
<dbReference type="Pfam" id="PF04390">
    <property type="entry name" value="LptE"/>
    <property type="match status" value="1"/>
</dbReference>
<feature type="signal peptide" evidence="1">
    <location>
        <begin position="1"/>
        <end position="23"/>
    </location>
</feature>
<reference evidence="3" key="1">
    <citation type="journal article" date="2019" name="Int. J. Syst. Evol. Microbiol.">
        <title>The Global Catalogue of Microorganisms (GCM) 10K type strain sequencing project: providing services to taxonomists for standard genome sequencing and annotation.</title>
        <authorList>
            <consortium name="The Broad Institute Genomics Platform"/>
            <consortium name="The Broad Institute Genome Sequencing Center for Infectious Disease"/>
            <person name="Wu L."/>
            <person name="Ma J."/>
        </authorList>
    </citation>
    <scope>NUCLEOTIDE SEQUENCE [LARGE SCALE GENOMIC DNA]</scope>
    <source>
        <strain evidence="3">JCM 18326</strain>
    </source>
</reference>
<evidence type="ECO:0000313" key="3">
    <source>
        <dbReference type="Proteomes" id="UP001500298"/>
    </source>
</evidence>
<protein>
    <submittedName>
        <fullName evidence="2">LptE family protein</fullName>
    </submittedName>
</protein>
<gene>
    <name evidence="2" type="ORF">GCM10023331_00190</name>
</gene>
<name>A0ABP9CY01_9BACT</name>
<sequence length="174" mass="19663">MKSNKFFSCLSCLWLVFSLSGCAGVNFTFTGVNLDPKIKTFSVTTFYNEAPNGPSNMGIDFSERLKEYFQRNTSLKLVDRGGDLEFEGTVNGFRVSPLAPGANDREQAEQQRLTVNVKVNFINNYDDTQSFNQAFSFYEDFPAEQNVQDVEADLLDVIFEAIILDIFNKSVANW</sequence>
<accession>A0ABP9CY01</accession>
<feature type="chain" id="PRO_5046493380" evidence="1">
    <location>
        <begin position="24"/>
        <end position="174"/>
    </location>
</feature>
<organism evidence="2 3">
    <name type="scientific">Algivirga pacifica</name>
    <dbReference type="NCBI Taxonomy" id="1162670"/>
    <lineage>
        <taxon>Bacteria</taxon>
        <taxon>Pseudomonadati</taxon>
        <taxon>Bacteroidota</taxon>
        <taxon>Cytophagia</taxon>
        <taxon>Cytophagales</taxon>
        <taxon>Flammeovirgaceae</taxon>
        <taxon>Algivirga</taxon>
    </lineage>
</organism>
<dbReference type="Proteomes" id="UP001500298">
    <property type="component" value="Unassembled WGS sequence"/>
</dbReference>
<dbReference type="RefSeq" id="WP_345368367.1">
    <property type="nucleotide sequence ID" value="NZ_BAABJX010000001.1"/>
</dbReference>
<dbReference type="InterPro" id="IPR007485">
    <property type="entry name" value="LPS_assembly_LptE"/>
</dbReference>
<dbReference type="PROSITE" id="PS51257">
    <property type="entry name" value="PROKAR_LIPOPROTEIN"/>
    <property type="match status" value="1"/>
</dbReference>
<evidence type="ECO:0000256" key="1">
    <source>
        <dbReference type="SAM" id="SignalP"/>
    </source>
</evidence>
<keyword evidence="3" id="KW-1185">Reference proteome</keyword>